<evidence type="ECO:0000313" key="2">
    <source>
        <dbReference type="Proteomes" id="UP000007524"/>
    </source>
</evidence>
<keyword evidence="2" id="KW-1185">Reference proteome</keyword>
<dbReference type="Proteomes" id="UP000007524">
    <property type="component" value="Segment"/>
</dbReference>
<proteinExistence type="predicted"/>
<dbReference type="GeneID" id="14012798"/>
<reference evidence="1 2" key="1">
    <citation type="journal article" date="2012" name="J. Virol.">
        <title>Genome of Klebsiella sp.-Infecting Bacteriophage vB_KleM_RaK2.</title>
        <authorList>
            <person name="Simoliunas E."/>
            <person name="Kaliniene L."/>
            <person name="Truncaite L."/>
            <person name="Klausa V."/>
            <person name="Zajanckauskaite A."/>
            <person name="Meskys R."/>
        </authorList>
    </citation>
    <scope>NUCLEOTIDE SEQUENCE [LARGE SCALE GENOMIC DNA]</scope>
</reference>
<dbReference type="OrthoDB" id="24456at10239"/>
<dbReference type="EMBL" id="JQ513383">
    <property type="protein sequence ID" value="AFA44483.1"/>
    <property type="molecule type" value="Genomic_DNA"/>
</dbReference>
<name>H6X417_9CAUD</name>
<accession>H6X417</accession>
<dbReference type="KEGG" id="vg:14012798"/>
<organism evidence="1 2">
    <name type="scientific">Klebsiella phage vB_KleM_RaK2</name>
    <dbReference type="NCBI Taxonomy" id="1147094"/>
    <lineage>
        <taxon>Viruses</taxon>
        <taxon>Duplodnaviria</taxon>
        <taxon>Heunggongvirae</taxon>
        <taxon>Uroviricota</taxon>
        <taxon>Caudoviricetes</taxon>
        <taxon>Alcyoneusvirus</taxon>
        <taxon>Alcyoneusvirus RaK2</taxon>
    </lineage>
</organism>
<protein>
    <submittedName>
        <fullName evidence="1">Uncharacterized protein</fullName>
    </submittedName>
</protein>
<evidence type="ECO:0000313" key="1">
    <source>
        <dbReference type="EMBL" id="AFA44483.1"/>
    </source>
</evidence>
<gene>
    <name evidence="1" type="ORF">RaK2_00210</name>
</gene>
<dbReference type="RefSeq" id="YP_007007365.1">
    <property type="nucleotide sequence ID" value="NC_019526.1"/>
</dbReference>
<sequence>MKRHSIKETKKGYTTMANEVNNNELIDITDVERTENYIQFQISQAESMLEEHHRVGSRPFIFHHIVTWKKNLQSELDALRK</sequence>